<dbReference type="GO" id="GO:0009395">
    <property type="term" value="P:phospholipid catabolic process"/>
    <property type="evidence" value="ECO:0007669"/>
    <property type="project" value="TreeGrafter"/>
</dbReference>
<name>A0A1Y2DIX1_9PEZI</name>
<evidence type="ECO:0000313" key="3">
    <source>
        <dbReference type="Proteomes" id="UP000193689"/>
    </source>
</evidence>
<dbReference type="AlphaFoldDB" id="A0A1Y2DIX1"/>
<dbReference type="InParanoid" id="A0A1Y2DIX1"/>
<dbReference type="Pfam" id="PF04185">
    <property type="entry name" value="Phosphoesterase"/>
    <property type="match status" value="1"/>
</dbReference>
<sequence length="401" mass="44385">MSLFLLAASVAAQAENLYTATASSDVAAAAATAKTLYPTSNVKGKAFDRFAVIWLENTDYDMAVGDPNLAWLAERGITLSGYHAVTHPSEPNYVAAIGGDYFGMQNDNFNQIDTNVSSIVDLLEDKGISWSEYQEDLPYTGFEGMAWVNQDNGANAYVRKHNPAVIYDDNAKQIDRLAKIKNISLFYEDLENETLPQWMFITPNMTSDGHDTSVTVAGTWTRNFLEPLLNDSRFMQNTMVLITFDENETYSIQNRILGILIGDAIPSDLVGTTDDNYYNHYSEISTVSANWDLHTLGRFDVGANVFQVVADKTSDTIRKWAGKIELSDMYFNWSYAGVFNTNGGNQQYPAPNLGSCGKSHGRTILPSIKETWANSTAPVYYDFGLEIPDGLHPPVGYTPVP</sequence>
<dbReference type="PANTHER" id="PTHR31956">
    <property type="entry name" value="NON-SPECIFIC PHOSPHOLIPASE C4-RELATED"/>
    <property type="match status" value="1"/>
</dbReference>
<dbReference type="OrthoDB" id="5135119at2759"/>
<keyword evidence="3" id="KW-1185">Reference proteome</keyword>
<dbReference type="GO" id="GO:0016788">
    <property type="term" value="F:hydrolase activity, acting on ester bonds"/>
    <property type="evidence" value="ECO:0007669"/>
    <property type="project" value="InterPro"/>
</dbReference>
<dbReference type="STRING" id="1141098.A0A1Y2DIX1"/>
<dbReference type="InterPro" id="IPR017850">
    <property type="entry name" value="Alkaline_phosphatase_core_sf"/>
</dbReference>
<accession>A0A1Y2DIX1</accession>
<reference evidence="2 3" key="1">
    <citation type="submission" date="2016-07" db="EMBL/GenBank/DDBJ databases">
        <title>Pervasive Adenine N6-methylation of Active Genes in Fungi.</title>
        <authorList>
            <consortium name="DOE Joint Genome Institute"/>
            <person name="Mondo S.J."/>
            <person name="Dannebaum R.O."/>
            <person name="Kuo R.C."/>
            <person name="Labutti K."/>
            <person name="Haridas S."/>
            <person name="Kuo A."/>
            <person name="Salamov A."/>
            <person name="Ahrendt S.R."/>
            <person name="Lipzen A."/>
            <person name="Sullivan W."/>
            <person name="Andreopoulos W.B."/>
            <person name="Clum A."/>
            <person name="Lindquist E."/>
            <person name="Daum C."/>
            <person name="Ramamoorthy G.K."/>
            <person name="Gryganskyi A."/>
            <person name="Culley D."/>
            <person name="Magnuson J.K."/>
            <person name="James T.Y."/>
            <person name="O'Malley M.A."/>
            <person name="Stajich J.E."/>
            <person name="Spatafora J.W."/>
            <person name="Visel A."/>
            <person name="Grigoriev I.V."/>
        </authorList>
    </citation>
    <scope>NUCLEOTIDE SEQUENCE [LARGE SCALE GENOMIC DNA]</scope>
    <source>
        <strain evidence="2 3">CBS 129021</strain>
    </source>
</reference>
<proteinExistence type="predicted"/>
<dbReference type="Proteomes" id="UP000193689">
    <property type="component" value="Unassembled WGS sequence"/>
</dbReference>
<organism evidence="2 3">
    <name type="scientific">Pseudomassariella vexata</name>
    <dbReference type="NCBI Taxonomy" id="1141098"/>
    <lineage>
        <taxon>Eukaryota</taxon>
        <taxon>Fungi</taxon>
        <taxon>Dikarya</taxon>
        <taxon>Ascomycota</taxon>
        <taxon>Pezizomycotina</taxon>
        <taxon>Sordariomycetes</taxon>
        <taxon>Xylariomycetidae</taxon>
        <taxon>Amphisphaeriales</taxon>
        <taxon>Pseudomassariaceae</taxon>
        <taxon>Pseudomassariella</taxon>
    </lineage>
</organism>
<dbReference type="InterPro" id="IPR007312">
    <property type="entry name" value="Phosphoesterase"/>
</dbReference>
<evidence type="ECO:0000256" key="1">
    <source>
        <dbReference type="ARBA" id="ARBA00022801"/>
    </source>
</evidence>
<gene>
    <name evidence="2" type="ORF">BCR38DRAFT_460502</name>
</gene>
<protein>
    <submittedName>
        <fullName evidence="2">Phosphoesterase-like protein</fullName>
    </submittedName>
</protein>
<dbReference type="GeneID" id="63778631"/>
<dbReference type="FunFam" id="3.40.720.10:FF:000064">
    <property type="entry name" value="Probable acid phosphatase Pho610"/>
    <property type="match status" value="1"/>
</dbReference>
<comment type="caution">
    <text evidence="2">The sequence shown here is derived from an EMBL/GenBank/DDBJ whole genome shotgun (WGS) entry which is preliminary data.</text>
</comment>
<dbReference type="PANTHER" id="PTHR31956:SF15">
    <property type="entry name" value="ACID PHOSPHATASE PHOA"/>
    <property type="match status" value="1"/>
</dbReference>
<evidence type="ECO:0000313" key="2">
    <source>
        <dbReference type="EMBL" id="ORY59162.1"/>
    </source>
</evidence>
<dbReference type="EMBL" id="MCFJ01000014">
    <property type="protein sequence ID" value="ORY59162.1"/>
    <property type="molecule type" value="Genomic_DNA"/>
</dbReference>
<keyword evidence="1" id="KW-0378">Hydrolase</keyword>
<dbReference type="Gene3D" id="3.40.720.10">
    <property type="entry name" value="Alkaline Phosphatase, subunit A"/>
    <property type="match status" value="1"/>
</dbReference>
<dbReference type="RefSeq" id="XP_040711856.1">
    <property type="nucleotide sequence ID" value="XM_040862419.1"/>
</dbReference>